<evidence type="ECO:0000313" key="1">
    <source>
        <dbReference type="EMBL" id="MBI6873051.1"/>
    </source>
</evidence>
<accession>A0A934HRB3</accession>
<dbReference type="RefSeq" id="WP_178908049.1">
    <property type="nucleotide sequence ID" value="NZ_JAEEGB010000010.1"/>
</dbReference>
<gene>
    <name evidence="1" type="ORF">I6U51_10090</name>
</gene>
<dbReference type="AlphaFoldDB" id="A0A934HRB3"/>
<evidence type="ECO:0000313" key="2">
    <source>
        <dbReference type="Proteomes" id="UP000622687"/>
    </source>
</evidence>
<name>A0A934HRB3_9CLOT</name>
<dbReference type="EMBL" id="JAEEGB010000010">
    <property type="protein sequence ID" value="MBI6873051.1"/>
    <property type="molecule type" value="Genomic_DNA"/>
</dbReference>
<comment type="caution">
    <text evidence="1">The sequence shown here is derived from an EMBL/GenBank/DDBJ whole genome shotgun (WGS) entry which is preliminary data.</text>
</comment>
<dbReference type="Proteomes" id="UP000622687">
    <property type="component" value="Unassembled WGS sequence"/>
</dbReference>
<protein>
    <submittedName>
        <fullName evidence="1">Uncharacterized protein</fullName>
    </submittedName>
</protein>
<organism evidence="1 2">
    <name type="scientific">Clostridium aciditolerans</name>
    <dbReference type="NCBI Taxonomy" id="339861"/>
    <lineage>
        <taxon>Bacteria</taxon>
        <taxon>Bacillati</taxon>
        <taxon>Bacillota</taxon>
        <taxon>Clostridia</taxon>
        <taxon>Eubacteriales</taxon>
        <taxon>Clostridiaceae</taxon>
        <taxon>Clostridium</taxon>
    </lineage>
</organism>
<sequence length="129" mass="14504">MNSIMSKVSYLSGLVDGLSIDESTKEGRILTEIVSVLKDIAVEISEISESQKVVQEYIDAIDEDLAELQEDFYDEDYELYEDEGDNFIQLECPNCGDTVYVDKDIIAKGEEITCPNCHKKIATKNCCCE</sequence>
<dbReference type="NCBIfam" id="NF045650">
    <property type="entry name" value="CD1247_Nterm"/>
    <property type="match status" value="1"/>
</dbReference>
<reference evidence="1" key="1">
    <citation type="submission" date="2020-12" db="EMBL/GenBank/DDBJ databases">
        <title>Clostridium thailandense sp. nov., a novel acetogenic bacterium isolated from peat land soil in Thailand.</title>
        <authorList>
            <person name="Chaikitkaew S."/>
            <person name="Birkeland N.K."/>
        </authorList>
    </citation>
    <scope>NUCLEOTIDE SEQUENCE</scope>
    <source>
        <strain evidence="1">DSM 17425</strain>
    </source>
</reference>
<keyword evidence="2" id="KW-1185">Reference proteome</keyword>
<proteinExistence type="predicted"/>
<dbReference type="InterPro" id="IPR054688">
    <property type="entry name" value="CD1247_N"/>
</dbReference>